<evidence type="ECO:0000313" key="2">
    <source>
        <dbReference type="EMBL" id="KAF2675230.1"/>
    </source>
</evidence>
<evidence type="ECO:0008006" key="4">
    <source>
        <dbReference type="Google" id="ProtNLM"/>
    </source>
</evidence>
<dbReference type="EMBL" id="MU004230">
    <property type="protein sequence ID" value="KAF2675230.1"/>
    <property type="molecule type" value="Genomic_DNA"/>
</dbReference>
<feature type="region of interest" description="Disordered" evidence="1">
    <location>
        <begin position="1"/>
        <end position="57"/>
    </location>
</feature>
<name>A0A6A6UTT5_9PEZI</name>
<proteinExistence type="predicted"/>
<feature type="compositionally biased region" description="Basic and acidic residues" evidence="1">
    <location>
        <begin position="160"/>
        <end position="178"/>
    </location>
</feature>
<feature type="compositionally biased region" description="Acidic residues" evidence="1">
    <location>
        <begin position="148"/>
        <end position="159"/>
    </location>
</feature>
<reference evidence="2" key="1">
    <citation type="journal article" date="2020" name="Stud. Mycol.">
        <title>101 Dothideomycetes genomes: a test case for predicting lifestyles and emergence of pathogens.</title>
        <authorList>
            <person name="Haridas S."/>
            <person name="Albert R."/>
            <person name="Binder M."/>
            <person name="Bloem J."/>
            <person name="Labutti K."/>
            <person name="Salamov A."/>
            <person name="Andreopoulos B."/>
            <person name="Baker S."/>
            <person name="Barry K."/>
            <person name="Bills G."/>
            <person name="Bluhm B."/>
            <person name="Cannon C."/>
            <person name="Castanera R."/>
            <person name="Culley D."/>
            <person name="Daum C."/>
            <person name="Ezra D."/>
            <person name="Gonzalez J."/>
            <person name="Henrissat B."/>
            <person name="Kuo A."/>
            <person name="Liang C."/>
            <person name="Lipzen A."/>
            <person name="Lutzoni F."/>
            <person name="Magnuson J."/>
            <person name="Mondo S."/>
            <person name="Nolan M."/>
            <person name="Ohm R."/>
            <person name="Pangilinan J."/>
            <person name="Park H.-J."/>
            <person name="Ramirez L."/>
            <person name="Alfaro M."/>
            <person name="Sun H."/>
            <person name="Tritt A."/>
            <person name="Yoshinaga Y."/>
            <person name="Zwiers L.-H."/>
            <person name="Turgeon B."/>
            <person name="Goodwin S."/>
            <person name="Spatafora J."/>
            <person name="Crous P."/>
            <person name="Grigoriev I."/>
        </authorList>
    </citation>
    <scope>NUCLEOTIDE SEQUENCE</scope>
    <source>
        <strain evidence="2">CBS 115976</strain>
    </source>
</reference>
<evidence type="ECO:0000313" key="3">
    <source>
        <dbReference type="Proteomes" id="UP000799302"/>
    </source>
</evidence>
<feature type="region of interest" description="Disordered" evidence="1">
    <location>
        <begin position="75"/>
        <end position="96"/>
    </location>
</feature>
<dbReference type="AlphaFoldDB" id="A0A6A6UTT5"/>
<dbReference type="Gene3D" id="3.30.40.10">
    <property type="entry name" value="Zinc/RING finger domain, C3HC4 (zinc finger)"/>
    <property type="match status" value="1"/>
</dbReference>
<dbReference type="SUPFAM" id="SSF57850">
    <property type="entry name" value="RING/U-box"/>
    <property type="match status" value="1"/>
</dbReference>
<feature type="region of interest" description="Disordered" evidence="1">
    <location>
        <begin position="130"/>
        <end position="178"/>
    </location>
</feature>
<accession>A0A6A6UTT5</accession>
<feature type="region of interest" description="Disordered" evidence="1">
    <location>
        <begin position="326"/>
        <end position="368"/>
    </location>
</feature>
<dbReference type="InterPro" id="IPR013083">
    <property type="entry name" value="Znf_RING/FYVE/PHD"/>
</dbReference>
<feature type="compositionally biased region" description="Acidic residues" evidence="1">
    <location>
        <begin position="26"/>
        <end position="54"/>
    </location>
</feature>
<feature type="compositionally biased region" description="Basic and acidic residues" evidence="1">
    <location>
        <begin position="327"/>
        <end position="357"/>
    </location>
</feature>
<protein>
    <recommendedName>
        <fullName evidence="4">RING-type domain-containing protein</fullName>
    </recommendedName>
</protein>
<evidence type="ECO:0000256" key="1">
    <source>
        <dbReference type="SAM" id="MobiDB-lite"/>
    </source>
</evidence>
<organism evidence="2 3">
    <name type="scientific">Microthyrium microscopicum</name>
    <dbReference type="NCBI Taxonomy" id="703497"/>
    <lineage>
        <taxon>Eukaryota</taxon>
        <taxon>Fungi</taxon>
        <taxon>Dikarya</taxon>
        <taxon>Ascomycota</taxon>
        <taxon>Pezizomycotina</taxon>
        <taxon>Dothideomycetes</taxon>
        <taxon>Dothideomycetes incertae sedis</taxon>
        <taxon>Microthyriales</taxon>
        <taxon>Microthyriaceae</taxon>
        <taxon>Microthyrium</taxon>
    </lineage>
</organism>
<gene>
    <name evidence="2" type="ORF">BT63DRAFT_32216</name>
</gene>
<keyword evidence="3" id="KW-1185">Reference proteome</keyword>
<feature type="compositionally biased region" description="Basic residues" evidence="1">
    <location>
        <begin position="358"/>
        <end position="368"/>
    </location>
</feature>
<sequence>MSDRDADNGSFIDDTGDLESTKSEAADDETGDDDIGDGVTDDDDSDDEESDDEVDRCGSCAWEIVVGECVGCGMEYEESDEGPGSQRADDAGLPDAIWDDEDHSYRCSSCTWQVVDGACVQCGTQHELDGLRPVNEDDLSGTSSGSESEGDDEDSDEDSHDSGEDCYERPESKDESIAPAEDHDPYKCVCCDTKPYKSARISNCGHVFCLDCEYAMLLNKDGNGVFGPCVECGTYIHRLDYMLEDEKIHPASNGTRQPDPDSVASDCEVLTSSTIDEESDDTDQKHELSATAKQHKIKEDLKEALLLREINEQKIADLKAELCAVEKSTEHQEREQAMKKSRAKERDAHIAEEDSTQRARKIPHQPRK</sequence>
<dbReference type="OrthoDB" id="3063271at2759"/>
<dbReference type="Proteomes" id="UP000799302">
    <property type="component" value="Unassembled WGS sequence"/>
</dbReference>